<evidence type="ECO:0000313" key="9">
    <source>
        <dbReference type="Proteomes" id="UP000811619"/>
    </source>
</evidence>
<name>A0A8K0J025_9HYPO</name>
<keyword evidence="2" id="KW-0479">Metal-binding</keyword>
<dbReference type="AlphaFoldDB" id="A0A8K0J025"/>
<dbReference type="PANTHER" id="PTHR11709">
    <property type="entry name" value="MULTI-COPPER OXIDASE"/>
    <property type="match status" value="1"/>
</dbReference>
<dbReference type="SUPFAM" id="SSF49503">
    <property type="entry name" value="Cupredoxins"/>
    <property type="match status" value="1"/>
</dbReference>
<dbReference type="GO" id="GO:0016491">
    <property type="term" value="F:oxidoreductase activity"/>
    <property type="evidence" value="ECO:0007669"/>
    <property type="project" value="UniProtKB-KW"/>
</dbReference>
<keyword evidence="3" id="KW-0732">Signal</keyword>
<organism evidence="8 9">
    <name type="scientific">Claviceps africana</name>
    <dbReference type="NCBI Taxonomy" id="83212"/>
    <lineage>
        <taxon>Eukaryota</taxon>
        <taxon>Fungi</taxon>
        <taxon>Dikarya</taxon>
        <taxon>Ascomycota</taxon>
        <taxon>Pezizomycotina</taxon>
        <taxon>Sordariomycetes</taxon>
        <taxon>Hypocreomycetidae</taxon>
        <taxon>Hypocreales</taxon>
        <taxon>Clavicipitaceae</taxon>
        <taxon>Claviceps</taxon>
    </lineage>
</organism>
<reference evidence="8" key="1">
    <citation type="journal article" date="2020" name="bioRxiv">
        <title>Whole genome comparisons of ergot fungi reveals the divergence and evolution of species within the genus Claviceps are the result of varying mechanisms driving genome evolution and host range expansion.</title>
        <authorList>
            <person name="Wyka S.A."/>
            <person name="Mondo S.J."/>
            <person name="Liu M."/>
            <person name="Dettman J."/>
            <person name="Nalam V."/>
            <person name="Broders K.D."/>
        </authorList>
    </citation>
    <scope>NUCLEOTIDE SEQUENCE</scope>
    <source>
        <strain evidence="8">CCC 489</strain>
    </source>
</reference>
<feature type="domain" description="Plastocyanin-like" evidence="7">
    <location>
        <begin position="3"/>
        <end position="95"/>
    </location>
</feature>
<keyword evidence="9" id="KW-1185">Reference proteome</keyword>
<evidence type="ECO:0000256" key="4">
    <source>
        <dbReference type="ARBA" id="ARBA00022737"/>
    </source>
</evidence>
<dbReference type="GO" id="GO:0005507">
    <property type="term" value="F:copper ion binding"/>
    <property type="evidence" value="ECO:0007669"/>
    <property type="project" value="InterPro"/>
</dbReference>
<proteinExistence type="inferred from homology"/>
<sequence>MPAHPIHKHGVKMFVLGSGFGPFRWASVEEAAREEPARFNLVDPPRRDGVLSVPVGRGQESWVAVRYHVSNPGPWLVHCHIGAHMTRGMMAVILDGAEAWPEVPREYRDDGGIGYGMRDGDGDGED</sequence>
<protein>
    <recommendedName>
        <fullName evidence="7">Plastocyanin-like domain-containing protein</fullName>
    </recommendedName>
</protein>
<dbReference type="InterPro" id="IPR045087">
    <property type="entry name" value="Cu-oxidase_fam"/>
</dbReference>
<dbReference type="PROSITE" id="PS00080">
    <property type="entry name" value="MULTICOPPER_OXIDASE2"/>
    <property type="match status" value="1"/>
</dbReference>
<dbReference type="InterPro" id="IPR002355">
    <property type="entry name" value="Cu_oxidase_Cu_BS"/>
</dbReference>
<evidence type="ECO:0000313" key="8">
    <source>
        <dbReference type="EMBL" id="KAG5913418.1"/>
    </source>
</evidence>
<dbReference type="InterPro" id="IPR033138">
    <property type="entry name" value="Cu_oxidase_CS"/>
</dbReference>
<comment type="similarity">
    <text evidence="1">Belongs to the multicopper oxidase family.</text>
</comment>
<keyword evidence="5" id="KW-0560">Oxidoreductase</keyword>
<dbReference type="InterPro" id="IPR011706">
    <property type="entry name" value="Cu-oxidase_C"/>
</dbReference>
<evidence type="ECO:0000256" key="1">
    <source>
        <dbReference type="ARBA" id="ARBA00010609"/>
    </source>
</evidence>
<dbReference type="Proteomes" id="UP000811619">
    <property type="component" value="Unassembled WGS sequence"/>
</dbReference>
<evidence type="ECO:0000256" key="2">
    <source>
        <dbReference type="ARBA" id="ARBA00022723"/>
    </source>
</evidence>
<evidence type="ECO:0000259" key="7">
    <source>
        <dbReference type="Pfam" id="PF07731"/>
    </source>
</evidence>
<dbReference type="PANTHER" id="PTHR11709:SF488">
    <property type="entry name" value="LACCASE-RELATED"/>
    <property type="match status" value="1"/>
</dbReference>
<dbReference type="Gene3D" id="2.60.40.420">
    <property type="entry name" value="Cupredoxins - blue copper proteins"/>
    <property type="match status" value="1"/>
</dbReference>
<comment type="caution">
    <text evidence="8">The sequence shown here is derived from an EMBL/GenBank/DDBJ whole genome shotgun (WGS) entry which is preliminary data.</text>
</comment>
<gene>
    <name evidence="8" type="ORF">E4U42_001188</name>
</gene>
<evidence type="ECO:0000256" key="3">
    <source>
        <dbReference type="ARBA" id="ARBA00022729"/>
    </source>
</evidence>
<accession>A0A8K0J025</accession>
<keyword evidence="4" id="KW-0677">Repeat</keyword>
<dbReference type="PROSITE" id="PS00079">
    <property type="entry name" value="MULTICOPPER_OXIDASE1"/>
    <property type="match status" value="1"/>
</dbReference>
<evidence type="ECO:0000256" key="6">
    <source>
        <dbReference type="ARBA" id="ARBA00023180"/>
    </source>
</evidence>
<keyword evidence="6" id="KW-0325">Glycoprotein</keyword>
<evidence type="ECO:0000256" key="5">
    <source>
        <dbReference type="ARBA" id="ARBA00023002"/>
    </source>
</evidence>
<dbReference type="Pfam" id="PF07731">
    <property type="entry name" value="Cu-oxidase_2"/>
    <property type="match status" value="1"/>
</dbReference>
<dbReference type="EMBL" id="SRPY01001335">
    <property type="protein sequence ID" value="KAG5913418.1"/>
    <property type="molecule type" value="Genomic_DNA"/>
</dbReference>
<dbReference type="InterPro" id="IPR008972">
    <property type="entry name" value="Cupredoxin"/>
</dbReference>
<dbReference type="OrthoDB" id="2121828at2759"/>